<evidence type="ECO:0000313" key="3">
    <source>
        <dbReference type="Proteomes" id="UP000263326"/>
    </source>
</evidence>
<proteinExistence type="predicted"/>
<feature type="region of interest" description="Disordered" evidence="1">
    <location>
        <begin position="77"/>
        <end position="106"/>
    </location>
</feature>
<sequence>MSKCLSLTQLLDIRKKMISIVDDRRIKLSEKGMEDPNQTNWSISKVPTKVSTAYQDIGFLCDHVSRLEYLIEMQDTDEANELSEERSKELLDSLPPEFHEETDDSE</sequence>
<name>A0A384ZX27_9CAUD</name>
<organism evidence="2 3">
    <name type="scientific">Dickeya phage vB_DsoM_JA29</name>
    <dbReference type="NCBI Taxonomy" id="2283031"/>
    <lineage>
        <taxon>Viruses</taxon>
        <taxon>Duplodnaviria</taxon>
        <taxon>Heunggongvirae</taxon>
        <taxon>Uroviricota</taxon>
        <taxon>Caudoviricetes</taxon>
        <taxon>Salmondvirus</taxon>
        <taxon>Salmondvirus JA29</taxon>
    </lineage>
</organism>
<dbReference type="Proteomes" id="UP000263326">
    <property type="component" value="Segment"/>
</dbReference>
<dbReference type="EMBL" id="MH460461">
    <property type="protein sequence ID" value="AXG66784.1"/>
    <property type="molecule type" value="Genomic_DNA"/>
</dbReference>
<evidence type="ECO:0000313" key="2">
    <source>
        <dbReference type="EMBL" id="AXG66784.1"/>
    </source>
</evidence>
<gene>
    <name evidence="2" type="ORF">JA29_058</name>
</gene>
<keyword evidence="3" id="KW-1185">Reference proteome</keyword>
<protein>
    <submittedName>
        <fullName evidence="2">Uncharacterized protein</fullName>
    </submittedName>
</protein>
<reference evidence="2 3" key="1">
    <citation type="journal article" date="2018" name="Front. Microbiol.">
        <title>Jumbo Bacteriophages Are Represented Within an Increasing Diversity of Environmental Viruses Infecting the Emerging Phytopathogen, Dickeya solani.</title>
        <authorList>
            <person name="Day A.W."/>
            <person name="Ahn J."/>
            <person name="Salmond G.P.C."/>
        </authorList>
    </citation>
    <scope>NUCLEOTIDE SEQUENCE [LARGE SCALE GENOMIC DNA]</scope>
</reference>
<accession>A0A384ZX27</accession>
<evidence type="ECO:0000256" key="1">
    <source>
        <dbReference type="SAM" id="MobiDB-lite"/>
    </source>
</evidence>